<reference evidence="2" key="1">
    <citation type="submission" date="2019-04" db="EMBL/GenBank/DDBJ databases">
        <title>Genome assembly of Zosterops borbonicus 15179.</title>
        <authorList>
            <person name="Leroy T."/>
            <person name="Anselmetti Y."/>
            <person name="Tilak M.-K."/>
            <person name="Nabholz B."/>
        </authorList>
    </citation>
    <scope>NUCLEOTIDE SEQUENCE</scope>
    <source>
        <strain evidence="2">HGM_15179</strain>
        <tissue evidence="2">Muscle</tissue>
    </source>
</reference>
<proteinExistence type="predicted"/>
<dbReference type="Proteomes" id="UP000796761">
    <property type="component" value="Unassembled WGS sequence"/>
</dbReference>
<organism evidence="2 3">
    <name type="scientific">Zosterops borbonicus</name>
    <dbReference type="NCBI Taxonomy" id="364589"/>
    <lineage>
        <taxon>Eukaryota</taxon>
        <taxon>Metazoa</taxon>
        <taxon>Chordata</taxon>
        <taxon>Craniata</taxon>
        <taxon>Vertebrata</taxon>
        <taxon>Euteleostomi</taxon>
        <taxon>Archelosauria</taxon>
        <taxon>Archosauria</taxon>
        <taxon>Dinosauria</taxon>
        <taxon>Saurischia</taxon>
        <taxon>Theropoda</taxon>
        <taxon>Coelurosauria</taxon>
        <taxon>Aves</taxon>
        <taxon>Neognathae</taxon>
        <taxon>Neoaves</taxon>
        <taxon>Telluraves</taxon>
        <taxon>Australaves</taxon>
        <taxon>Passeriformes</taxon>
        <taxon>Sylvioidea</taxon>
        <taxon>Zosteropidae</taxon>
        <taxon>Zosterops</taxon>
    </lineage>
</organism>
<evidence type="ECO:0000313" key="2">
    <source>
        <dbReference type="EMBL" id="TRZ05376.1"/>
    </source>
</evidence>
<dbReference type="InterPro" id="IPR001846">
    <property type="entry name" value="VWF_type-D"/>
</dbReference>
<dbReference type="Pfam" id="PF00094">
    <property type="entry name" value="VWD"/>
    <property type="match status" value="1"/>
</dbReference>
<dbReference type="InterPro" id="IPR052749">
    <property type="entry name" value="Alpha-tectorin"/>
</dbReference>
<sequence>VNDERLYLPLKLGQGKVNIFAFGFHIVVETDFGLKVVYDWKTFLSVTIPRAFQNLTYGLCGHYNGNPEDDLVASWGTLATSIGDFVQSWAKRDAFCRVGCGDRCPACGKVEGFWKPQQLCSLIPSQSGVFAKCHSKINPGFFYKNCLFDTCVDGGAMQTACSWLQNYASTCQTQGIAVTGWRNFTSC</sequence>
<comment type="caution">
    <text evidence="2">The sequence shown here is derived from an EMBL/GenBank/DDBJ whole genome shotgun (WGS) entry which is preliminary data.</text>
</comment>
<dbReference type="SMART" id="SM00832">
    <property type="entry name" value="C8"/>
    <property type="match status" value="1"/>
</dbReference>
<protein>
    <recommendedName>
        <fullName evidence="1">VWFD domain-containing protein</fullName>
    </recommendedName>
</protein>
<dbReference type="GO" id="GO:0005201">
    <property type="term" value="F:extracellular matrix structural constituent"/>
    <property type="evidence" value="ECO:0007669"/>
    <property type="project" value="TreeGrafter"/>
</dbReference>
<dbReference type="AlphaFoldDB" id="A0A8K1FXV3"/>
<gene>
    <name evidence="2" type="ORF">HGM15179_021731</name>
</gene>
<dbReference type="PROSITE" id="PS51233">
    <property type="entry name" value="VWFD"/>
    <property type="match status" value="1"/>
</dbReference>
<dbReference type="GO" id="GO:0031012">
    <property type="term" value="C:extracellular matrix"/>
    <property type="evidence" value="ECO:0007669"/>
    <property type="project" value="TreeGrafter"/>
</dbReference>
<accession>A0A8K1FXV3</accession>
<dbReference type="PANTHER" id="PTHR46160:SF3">
    <property type="entry name" value="ALPHA-TECTORIN"/>
    <property type="match status" value="1"/>
</dbReference>
<dbReference type="InterPro" id="IPR014853">
    <property type="entry name" value="VWF/SSPO/ZAN-like_Cys-rich_dom"/>
</dbReference>
<dbReference type="EMBL" id="SWJQ01004557">
    <property type="protein sequence ID" value="TRZ05376.1"/>
    <property type="molecule type" value="Genomic_DNA"/>
</dbReference>
<feature type="domain" description="VWFD" evidence="1">
    <location>
        <begin position="1"/>
        <end position="97"/>
    </location>
</feature>
<dbReference type="OrthoDB" id="5273213at2759"/>
<evidence type="ECO:0000259" key="1">
    <source>
        <dbReference type="PROSITE" id="PS51233"/>
    </source>
</evidence>
<evidence type="ECO:0000313" key="3">
    <source>
        <dbReference type="Proteomes" id="UP000796761"/>
    </source>
</evidence>
<feature type="non-terminal residue" evidence="2">
    <location>
        <position position="187"/>
    </location>
</feature>
<name>A0A8K1FXV3_9PASS</name>
<dbReference type="Pfam" id="PF08742">
    <property type="entry name" value="C8"/>
    <property type="match status" value="1"/>
</dbReference>
<feature type="non-terminal residue" evidence="2">
    <location>
        <position position="1"/>
    </location>
</feature>
<dbReference type="PANTHER" id="PTHR46160">
    <property type="entry name" value="ALPHA-TECTORIN-RELATED"/>
    <property type="match status" value="1"/>
</dbReference>
<keyword evidence="3" id="KW-1185">Reference proteome</keyword>